<name>A0A7X0JT80_9GAMM</name>
<proteinExistence type="predicted"/>
<dbReference type="InParanoid" id="A0A7X0JT80"/>
<evidence type="ECO:0000313" key="1">
    <source>
        <dbReference type="EMBL" id="MBB6521848.1"/>
    </source>
</evidence>
<dbReference type="AlphaFoldDB" id="A0A7X0JT80"/>
<sequence length="198" mass="22310">MTNIFSIASELNDGKSFKSGSNIELCPVCGTVLDCSVGAYCHDFEPKIKGFDISYSYEGVLVVSEKFKQVCLELGLGGLSFHSINQKDSLYALSVESVVEFDSITRKTRFVNKCEECGEYESVVGATPVILKEPISESTIEFYRTDLCFGTGRKKHWLIVVNDATKRELEKYNLKGLRFKKGFSECERLLKRHCQLKV</sequence>
<dbReference type="EMBL" id="JACHHT010000002">
    <property type="protein sequence ID" value="MBB6521848.1"/>
    <property type="molecule type" value="Genomic_DNA"/>
</dbReference>
<keyword evidence="2" id="KW-1185">Reference proteome</keyword>
<reference evidence="1 2" key="1">
    <citation type="submission" date="2020-08" db="EMBL/GenBank/DDBJ databases">
        <title>Genomic Encyclopedia of Type Strains, Phase IV (KMG-IV): sequencing the most valuable type-strain genomes for metagenomic binning, comparative biology and taxonomic classification.</title>
        <authorList>
            <person name="Goeker M."/>
        </authorList>
    </citation>
    <scope>NUCLEOTIDE SEQUENCE [LARGE SCALE GENOMIC DNA]</scope>
    <source>
        <strain evidence="1 2">DSM 22368</strain>
    </source>
</reference>
<comment type="caution">
    <text evidence="1">The sequence shown here is derived from an EMBL/GenBank/DDBJ whole genome shotgun (WGS) entry which is preliminary data.</text>
</comment>
<organism evidence="1 2">
    <name type="scientific">Pseudoteredinibacter isoporae</name>
    <dbReference type="NCBI Taxonomy" id="570281"/>
    <lineage>
        <taxon>Bacteria</taxon>
        <taxon>Pseudomonadati</taxon>
        <taxon>Pseudomonadota</taxon>
        <taxon>Gammaproteobacteria</taxon>
        <taxon>Cellvibrionales</taxon>
        <taxon>Cellvibrionaceae</taxon>
        <taxon>Pseudoteredinibacter</taxon>
    </lineage>
</organism>
<dbReference type="RefSeq" id="WP_166843619.1">
    <property type="nucleotide sequence ID" value="NZ_JAAONY010000002.1"/>
</dbReference>
<dbReference type="Proteomes" id="UP000528457">
    <property type="component" value="Unassembled WGS sequence"/>
</dbReference>
<accession>A0A7X0JT80</accession>
<gene>
    <name evidence="1" type="ORF">HNR48_002133</name>
</gene>
<evidence type="ECO:0000313" key="2">
    <source>
        <dbReference type="Proteomes" id="UP000528457"/>
    </source>
</evidence>
<protein>
    <submittedName>
        <fullName evidence="1">Uncharacterized protein</fullName>
    </submittedName>
</protein>